<accession>A0ABS5TUK8</accession>
<dbReference type="InterPro" id="IPR004378">
    <property type="entry name" value="F420H2_quin_Rdtase"/>
</dbReference>
<dbReference type="SUPFAM" id="SSF50475">
    <property type="entry name" value="FMN-binding split barrel"/>
    <property type="match status" value="1"/>
</dbReference>
<gene>
    <name evidence="3" type="ORF">KIN34_00705</name>
</gene>
<dbReference type="Gene3D" id="2.30.110.10">
    <property type="entry name" value="Electron Transport, Fmn-binding Protein, Chain A"/>
    <property type="match status" value="1"/>
</dbReference>
<sequence>MNLSDLARSLGSTRAFARVGRAASRLDRRIQRATDGRWSVLGRARLPQLVLTTTGRRTGEPRDAVLLYGRDGTAWVVLASNWGQGHDPAWALNLLAEPHASVTVGGVTTRVVARPASDDERVRLLPRMREIWPGYEAYAERAGRSLPLFVLEPRLDPRS</sequence>
<dbReference type="RefSeq" id="WP_214345815.1">
    <property type="nucleotide sequence ID" value="NZ_JAHBOH010000001.1"/>
</dbReference>
<comment type="caution">
    <text evidence="3">The sequence shown here is derived from an EMBL/GenBank/DDBJ whole genome shotgun (WGS) entry which is preliminary data.</text>
</comment>
<comment type="catalytic activity">
    <reaction evidence="2">
        <text>oxidized coenzyme F420-(gamma-L-Glu)(n) + a quinol + H(+) = reduced coenzyme F420-(gamma-L-Glu)(n) + a quinone</text>
        <dbReference type="Rhea" id="RHEA:39663"/>
        <dbReference type="Rhea" id="RHEA-COMP:12939"/>
        <dbReference type="Rhea" id="RHEA-COMP:14378"/>
        <dbReference type="ChEBI" id="CHEBI:15378"/>
        <dbReference type="ChEBI" id="CHEBI:24646"/>
        <dbReference type="ChEBI" id="CHEBI:132124"/>
        <dbReference type="ChEBI" id="CHEBI:133980"/>
        <dbReference type="ChEBI" id="CHEBI:139511"/>
    </reaction>
</comment>
<comment type="similarity">
    <text evidence="1">Belongs to the F420H(2)-dependent quinone reductase family.</text>
</comment>
<evidence type="ECO:0000256" key="1">
    <source>
        <dbReference type="ARBA" id="ARBA00008710"/>
    </source>
</evidence>
<evidence type="ECO:0000313" key="3">
    <source>
        <dbReference type="EMBL" id="MBT0992811.1"/>
    </source>
</evidence>
<reference evidence="3 4" key="1">
    <citation type="submission" date="2021-05" db="EMBL/GenBank/DDBJ databases">
        <title>Description of Cellulomonas sp. DKR-3 sp. nov.</title>
        <authorList>
            <person name="Dahal R.H."/>
            <person name="Chaudhary D.K."/>
        </authorList>
    </citation>
    <scope>NUCLEOTIDE SEQUENCE [LARGE SCALE GENOMIC DNA]</scope>
    <source>
        <strain evidence="3 4">DKR-3</strain>
    </source>
</reference>
<proteinExistence type="inferred from homology"/>
<dbReference type="InterPro" id="IPR012349">
    <property type="entry name" value="Split_barrel_FMN-bd"/>
</dbReference>
<organism evidence="3 4">
    <name type="scientific">Cellulomonas fulva</name>
    <dbReference type="NCBI Taxonomy" id="2835530"/>
    <lineage>
        <taxon>Bacteria</taxon>
        <taxon>Bacillati</taxon>
        <taxon>Actinomycetota</taxon>
        <taxon>Actinomycetes</taxon>
        <taxon>Micrococcales</taxon>
        <taxon>Cellulomonadaceae</taxon>
        <taxon>Cellulomonas</taxon>
    </lineage>
</organism>
<dbReference type="EMBL" id="JAHBOH010000001">
    <property type="protein sequence ID" value="MBT0992811.1"/>
    <property type="molecule type" value="Genomic_DNA"/>
</dbReference>
<dbReference type="PANTHER" id="PTHR39428">
    <property type="entry name" value="F420H(2)-DEPENDENT QUINONE REDUCTASE RV1261C"/>
    <property type="match status" value="1"/>
</dbReference>
<dbReference type="Pfam" id="PF04075">
    <property type="entry name" value="F420H2_quin_red"/>
    <property type="match status" value="1"/>
</dbReference>
<dbReference type="Proteomes" id="UP000722125">
    <property type="component" value="Unassembled WGS sequence"/>
</dbReference>
<name>A0ABS5TUK8_9CELL</name>
<dbReference type="NCBIfam" id="TIGR00026">
    <property type="entry name" value="hi_GC_TIGR00026"/>
    <property type="match status" value="1"/>
</dbReference>
<protein>
    <submittedName>
        <fullName evidence="3">Nitroreductase family deazaflavin-dependent oxidoreductase</fullName>
    </submittedName>
</protein>
<evidence type="ECO:0000313" key="4">
    <source>
        <dbReference type="Proteomes" id="UP000722125"/>
    </source>
</evidence>
<keyword evidence="4" id="KW-1185">Reference proteome</keyword>
<dbReference type="PANTHER" id="PTHR39428:SF1">
    <property type="entry name" value="F420H(2)-DEPENDENT QUINONE REDUCTASE RV1261C"/>
    <property type="match status" value="1"/>
</dbReference>
<evidence type="ECO:0000256" key="2">
    <source>
        <dbReference type="ARBA" id="ARBA00049106"/>
    </source>
</evidence>